<feature type="compositionally biased region" description="Polar residues" evidence="1">
    <location>
        <begin position="1"/>
        <end position="13"/>
    </location>
</feature>
<dbReference type="InterPro" id="IPR044730">
    <property type="entry name" value="RNase_H-like_dom_plant"/>
</dbReference>
<proteinExistence type="predicted"/>
<organism evidence="3 4">
    <name type="scientific">Hibiscus sabdariffa</name>
    <name type="common">roselle</name>
    <dbReference type="NCBI Taxonomy" id="183260"/>
    <lineage>
        <taxon>Eukaryota</taxon>
        <taxon>Viridiplantae</taxon>
        <taxon>Streptophyta</taxon>
        <taxon>Embryophyta</taxon>
        <taxon>Tracheophyta</taxon>
        <taxon>Spermatophyta</taxon>
        <taxon>Magnoliopsida</taxon>
        <taxon>eudicotyledons</taxon>
        <taxon>Gunneridae</taxon>
        <taxon>Pentapetalae</taxon>
        <taxon>rosids</taxon>
        <taxon>malvids</taxon>
        <taxon>Malvales</taxon>
        <taxon>Malvaceae</taxon>
        <taxon>Malvoideae</taxon>
        <taxon>Hibiscus</taxon>
    </lineage>
</organism>
<dbReference type="Gene3D" id="3.30.420.10">
    <property type="entry name" value="Ribonuclease H-like superfamily/Ribonuclease H"/>
    <property type="match status" value="1"/>
</dbReference>
<evidence type="ECO:0000313" key="4">
    <source>
        <dbReference type="Proteomes" id="UP001472677"/>
    </source>
</evidence>
<dbReference type="Pfam" id="PF13456">
    <property type="entry name" value="RVT_3"/>
    <property type="match status" value="1"/>
</dbReference>
<name>A0ABR2DDU0_9ROSI</name>
<feature type="region of interest" description="Disordered" evidence="1">
    <location>
        <begin position="1"/>
        <end position="39"/>
    </location>
</feature>
<dbReference type="PANTHER" id="PTHR47074">
    <property type="entry name" value="BNAC02G40300D PROTEIN"/>
    <property type="match status" value="1"/>
</dbReference>
<dbReference type="InterPro" id="IPR036397">
    <property type="entry name" value="RNaseH_sf"/>
</dbReference>
<dbReference type="Proteomes" id="UP001472677">
    <property type="component" value="Unassembled WGS sequence"/>
</dbReference>
<protein>
    <recommendedName>
        <fullName evidence="2">RNase H type-1 domain-containing protein</fullName>
    </recommendedName>
</protein>
<feature type="domain" description="RNase H type-1" evidence="2">
    <location>
        <begin position="168"/>
        <end position="289"/>
    </location>
</feature>
<comment type="caution">
    <text evidence="3">The sequence shown here is derived from an EMBL/GenBank/DDBJ whole genome shotgun (WGS) entry which is preliminary data.</text>
</comment>
<dbReference type="PANTHER" id="PTHR47074:SF61">
    <property type="entry name" value="RNASE H TYPE-1 DOMAIN-CONTAINING PROTEIN"/>
    <property type="match status" value="1"/>
</dbReference>
<evidence type="ECO:0000259" key="2">
    <source>
        <dbReference type="Pfam" id="PF13456"/>
    </source>
</evidence>
<accession>A0ABR2DDU0</accession>
<dbReference type="SUPFAM" id="SSF53098">
    <property type="entry name" value="Ribonuclease H-like"/>
    <property type="match status" value="1"/>
</dbReference>
<dbReference type="InterPro" id="IPR002156">
    <property type="entry name" value="RNaseH_domain"/>
</dbReference>
<dbReference type="InterPro" id="IPR012337">
    <property type="entry name" value="RNaseH-like_sf"/>
</dbReference>
<dbReference type="InterPro" id="IPR052929">
    <property type="entry name" value="RNase_H-like_EbsB-rel"/>
</dbReference>
<reference evidence="3 4" key="1">
    <citation type="journal article" date="2024" name="G3 (Bethesda)">
        <title>Genome assembly of Hibiscus sabdariffa L. provides insights into metabolisms of medicinal natural products.</title>
        <authorList>
            <person name="Kim T."/>
        </authorList>
    </citation>
    <scope>NUCLEOTIDE SEQUENCE [LARGE SCALE GENOMIC DNA]</scope>
    <source>
        <strain evidence="3">TK-2024</strain>
        <tissue evidence="3">Old leaves</tissue>
    </source>
</reference>
<dbReference type="CDD" id="cd06222">
    <property type="entry name" value="RNase_H_like"/>
    <property type="match status" value="1"/>
</dbReference>
<sequence>MERSVDSGNQRKLGNSDMDHLNPRFMESPQSRPNRAAADFSPLYGPIQIVGPTNARMMDLGSDGENDPILADEGKKRQRVSFRSQNVSNEVDSAVSLQNCAKAANPVGLQYARNQLVHEGLRQSIHMLSTSILAHVTELNIVGAINLSSLPPIPVKWSPPASGTIKFNFDSSFLSATKEAFFGVIARNSSGLIMAACIIPHSYVNDVFIAEAKACESAVTFALELGFRCVHVEGDSLTVIRKLSSAPTNKSIIQPIIGDIKAKLQLFEKVTFSHVGRQGNAAAHALAKLHTQFQMPKYWIEEAPPEVEQISIYDLR</sequence>
<evidence type="ECO:0000256" key="1">
    <source>
        <dbReference type="SAM" id="MobiDB-lite"/>
    </source>
</evidence>
<evidence type="ECO:0000313" key="3">
    <source>
        <dbReference type="EMBL" id="KAK8534076.1"/>
    </source>
</evidence>
<keyword evidence="4" id="KW-1185">Reference proteome</keyword>
<dbReference type="EMBL" id="JBBPBM010000032">
    <property type="protein sequence ID" value="KAK8534076.1"/>
    <property type="molecule type" value="Genomic_DNA"/>
</dbReference>
<gene>
    <name evidence="3" type="ORF">V6N12_047473</name>
</gene>